<comment type="caution">
    <text evidence="2">The sequence shown here is derived from an EMBL/GenBank/DDBJ whole genome shotgun (WGS) entry which is preliminary data.</text>
</comment>
<name>A0ABP3K768_9ACTN</name>
<organism evidence="2 3">
    <name type="scientific">Streptomyces stramineus</name>
    <dbReference type="NCBI Taxonomy" id="173861"/>
    <lineage>
        <taxon>Bacteria</taxon>
        <taxon>Bacillati</taxon>
        <taxon>Actinomycetota</taxon>
        <taxon>Actinomycetes</taxon>
        <taxon>Kitasatosporales</taxon>
        <taxon>Streptomycetaceae</taxon>
        <taxon>Streptomyces</taxon>
    </lineage>
</organism>
<sequence length="80" mass="8108">MAAASACLPTYMVAGSVPVSFGMAKKMPKVTSVTTSNITMTAKSRLTIYANTAVGPAGGRGAPARGSPDRRARPSPALRA</sequence>
<proteinExistence type="predicted"/>
<evidence type="ECO:0000256" key="1">
    <source>
        <dbReference type="SAM" id="MobiDB-lite"/>
    </source>
</evidence>
<dbReference type="EMBL" id="BAAAHB010000044">
    <property type="protein sequence ID" value="GAA0473271.1"/>
    <property type="molecule type" value="Genomic_DNA"/>
</dbReference>
<feature type="region of interest" description="Disordered" evidence="1">
    <location>
        <begin position="55"/>
        <end position="80"/>
    </location>
</feature>
<protein>
    <submittedName>
        <fullName evidence="2">Uncharacterized protein</fullName>
    </submittedName>
</protein>
<gene>
    <name evidence="2" type="ORF">GCM10009544_39090</name>
</gene>
<reference evidence="3" key="1">
    <citation type="journal article" date="2019" name="Int. J. Syst. Evol. Microbiol.">
        <title>The Global Catalogue of Microorganisms (GCM) 10K type strain sequencing project: providing services to taxonomists for standard genome sequencing and annotation.</title>
        <authorList>
            <consortium name="The Broad Institute Genomics Platform"/>
            <consortium name="The Broad Institute Genome Sequencing Center for Infectious Disease"/>
            <person name="Wu L."/>
            <person name="Ma J."/>
        </authorList>
    </citation>
    <scope>NUCLEOTIDE SEQUENCE [LARGE SCALE GENOMIC DNA]</scope>
    <source>
        <strain evidence="3">JCM 10649</strain>
    </source>
</reference>
<evidence type="ECO:0000313" key="2">
    <source>
        <dbReference type="EMBL" id="GAA0473271.1"/>
    </source>
</evidence>
<dbReference type="Proteomes" id="UP001499895">
    <property type="component" value="Unassembled WGS sequence"/>
</dbReference>
<keyword evidence="3" id="KW-1185">Reference proteome</keyword>
<evidence type="ECO:0000313" key="3">
    <source>
        <dbReference type="Proteomes" id="UP001499895"/>
    </source>
</evidence>
<accession>A0ABP3K768</accession>